<reference evidence="7" key="1">
    <citation type="submission" date="2021-06" db="EMBL/GenBank/DDBJ databases">
        <authorList>
            <person name="Hodson N. C."/>
            <person name="Mongue J. A."/>
            <person name="Jaron S. K."/>
        </authorList>
    </citation>
    <scope>NUCLEOTIDE SEQUENCE</scope>
</reference>
<accession>A0A8J2JRU9</accession>
<evidence type="ECO:0000313" key="8">
    <source>
        <dbReference type="Proteomes" id="UP000708208"/>
    </source>
</evidence>
<evidence type="ECO:0000256" key="5">
    <source>
        <dbReference type="SAM" id="Phobius"/>
    </source>
</evidence>
<dbReference type="CDD" id="cd15039">
    <property type="entry name" value="7tmB3_Methuselah-like"/>
    <property type="match status" value="1"/>
</dbReference>
<evidence type="ECO:0000313" key="7">
    <source>
        <dbReference type="EMBL" id="CAG7720314.1"/>
    </source>
</evidence>
<feature type="domain" description="G-protein coupled receptors family 2 profile 2" evidence="6">
    <location>
        <begin position="283"/>
        <end position="506"/>
    </location>
</feature>
<dbReference type="AlphaFoldDB" id="A0A8J2JRU9"/>
<protein>
    <recommendedName>
        <fullName evidence="6">G-protein coupled receptors family 2 profile 2 domain-containing protein</fullName>
    </recommendedName>
</protein>
<name>A0A8J2JRU9_9HEXA</name>
<evidence type="ECO:0000256" key="2">
    <source>
        <dbReference type="ARBA" id="ARBA00022692"/>
    </source>
</evidence>
<keyword evidence="8" id="KW-1185">Reference proteome</keyword>
<evidence type="ECO:0000256" key="4">
    <source>
        <dbReference type="ARBA" id="ARBA00023136"/>
    </source>
</evidence>
<dbReference type="PANTHER" id="PTHR46953">
    <property type="entry name" value="G-PROTEIN COUPLED RECEPTOR MTH-LIKE 1-RELATED"/>
    <property type="match status" value="1"/>
</dbReference>
<feature type="transmembrane region" description="Helical" evidence="5">
    <location>
        <begin position="396"/>
        <end position="417"/>
    </location>
</feature>
<feature type="transmembrane region" description="Helical" evidence="5">
    <location>
        <begin position="282"/>
        <end position="308"/>
    </location>
</feature>
<keyword evidence="4 5" id="KW-0472">Membrane</keyword>
<feature type="transmembrane region" description="Helical" evidence="5">
    <location>
        <begin position="357"/>
        <end position="376"/>
    </location>
</feature>
<dbReference type="InterPro" id="IPR052808">
    <property type="entry name" value="GPCR_Mth-like"/>
</dbReference>
<keyword evidence="3 5" id="KW-1133">Transmembrane helix</keyword>
<dbReference type="Proteomes" id="UP000708208">
    <property type="component" value="Unassembled WGS sequence"/>
</dbReference>
<comment type="subcellular location">
    <subcellularLocation>
        <location evidence="1">Membrane</location>
        <topology evidence="1">Multi-pass membrane protein</topology>
    </subcellularLocation>
</comment>
<organism evidence="7 8">
    <name type="scientific">Allacma fusca</name>
    <dbReference type="NCBI Taxonomy" id="39272"/>
    <lineage>
        <taxon>Eukaryota</taxon>
        <taxon>Metazoa</taxon>
        <taxon>Ecdysozoa</taxon>
        <taxon>Arthropoda</taxon>
        <taxon>Hexapoda</taxon>
        <taxon>Collembola</taxon>
        <taxon>Symphypleona</taxon>
        <taxon>Sminthuridae</taxon>
        <taxon>Allacma</taxon>
    </lineage>
</organism>
<evidence type="ECO:0000256" key="3">
    <source>
        <dbReference type="ARBA" id="ARBA00022989"/>
    </source>
</evidence>
<gene>
    <name evidence="7" type="ORF">AFUS01_LOCUS9597</name>
</gene>
<comment type="caution">
    <text evidence="7">The sequence shown here is derived from an EMBL/GenBank/DDBJ whole genome shotgun (WGS) entry which is preliminary data.</text>
</comment>
<sequence>MEKNPTKGSGKKCELSLKPLKSNEWDVPGGFLSEADEMLLVRFKLITGRTPVCSQNITTVQIPAHPDDNYQADMSYVFEISGELVETTYNDEDDTSGVVRTHLVEHFCIDPSPDALIFRICPPLCNDQEPCIRKCCPPGYHFHFDTKECVILNKIAGPNRPLPFFGLKNQSENIGANLTKATRVALGHGFIQTCPLNLVISTGWKFAGDRKPYKVTSNGSILLFHGDVNMWKPYKFKDYCVDHFYSGVNGTTLCEDEMDAIYVCGGAFAGTSTKENKEQLKWLKILASITLIIALVCLLLTAIVVFLLIDRVNLHSWTRLSFVISEFIFLFLFSLIFSERFQSPSRYPKSCKAFAVIFHFTGLMTMCWLSIINFDLWWTFKVLKPTSSQKFDIRRYICYVCFALGVPLAIVSTALGIQHSRPRFQPSVSSAPDLICRKDVEEKIRIDMEIRKSKIISPEYGERSCNLAVASLGAYWYGPLCFLLLANLIFFFATTSRMVSLRRMTRRASIESTSGQQSQSNQIFTKIFIVSGVTWNIELIGWLCGVDGKYRLDIVHHVQAMALFYIFVCKKEVIRNLQRKYPIITKVIPPVSSLHRSATIASMSTDASSRTRVGRKLSNASDNCIVGQSFQRQESFDLQVSPPSKPSPELV</sequence>
<evidence type="ECO:0000256" key="1">
    <source>
        <dbReference type="ARBA" id="ARBA00004141"/>
    </source>
</evidence>
<proteinExistence type="predicted"/>
<dbReference type="EMBL" id="CAJVCH010069453">
    <property type="protein sequence ID" value="CAG7720314.1"/>
    <property type="molecule type" value="Genomic_DNA"/>
</dbReference>
<dbReference type="PROSITE" id="PS50261">
    <property type="entry name" value="G_PROTEIN_RECEP_F2_4"/>
    <property type="match status" value="1"/>
</dbReference>
<dbReference type="GO" id="GO:0004888">
    <property type="term" value="F:transmembrane signaling receptor activity"/>
    <property type="evidence" value="ECO:0007669"/>
    <property type="project" value="InterPro"/>
</dbReference>
<keyword evidence="2 5" id="KW-0812">Transmembrane</keyword>
<dbReference type="PANTHER" id="PTHR46953:SF1">
    <property type="entry name" value="G-PROTEIN COUPLED RECEPTOR MTH-LIKE 1-RELATED"/>
    <property type="match status" value="1"/>
</dbReference>
<feature type="transmembrane region" description="Helical" evidence="5">
    <location>
        <begin position="320"/>
        <end position="337"/>
    </location>
</feature>
<evidence type="ECO:0000259" key="6">
    <source>
        <dbReference type="PROSITE" id="PS50261"/>
    </source>
</evidence>
<feature type="transmembrane region" description="Helical" evidence="5">
    <location>
        <begin position="474"/>
        <end position="494"/>
    </location>
</feature>
<dbReference type="OrthoDB" id="8191206at2759"/>
<dbReference type="InterPro" id="IPR017981">
    <property type="entry name" value="GPCR_2-like_7TM"/>
</dbReference>
<dbReference type="GO" id="GO:0007166">
    <property type="term" value="P:cell surface receptor signaling pathway"/>
    <property type="evidence" value="ECO:0007669"/>
    <property type="project" value="InterPro"/>
</dbReference>
<dbReference type="GO" id="GO:0016020">
    <property type="term" value="C:membrane"/>
    <property type="evidence" value="ECO:0007669"/>
    <property type="project" value="UniProtKB-SubCell"/>
</dbReference>